<keyword evidence="6" id="KW-0802">TPR repeat</keyword>
<dbReference type="SUPFAM" id="SSF48452">
    <property type="entry name" value="TPR-like"/>
    <property type="match status" value="1"/>
</dbReference>
<evidence type="ECO:0000256" key="5">
    <source>
        <dbReference type="ARBA" id="ARBA00022691"/>
    </source>
</evidence>
<gene>
    <name evidence="8" type="primary">wspC</name>
    <name evidence="8" type="ORF">PMYSY11_0415</name>
</gene>
<dbReference type="InterPro" id="IPR022642">
    <property type="entry name" value="CheR_C"/>
</dbReference>
<dbReference type="InterPro" id="IPR036804">
    <property type="entry name" value="CheR_N_sf"/>
</dbReference>
<protein>
    <recommendedName>
        <fullName evidence="2">protein-glutamate O-methyltransferase</fullName>
        <ecNumber evidence="2">2.1.1.80</ecNumber>
    </recommendedName>
</protein>
<dbReference type="InterPro" id="IPR019734">
    <property type="entry name" value="TPR_rpt"/>
</dbReference>
<dbReference type="InterPro" id="IPR011990">
    <property type="entry name" value="TPR-like_helical_dom_sf"/>
</dbReference>
<sequence>MLEQFQQWLHQRIGMDIESVGHSALDRAIKQRQRAAGAADCAAYWQLLQGSSREQQALIEAIVVPETWFFRYPESFSVLGRLAQERLASLAGSRPLRIISLPCSTGEEPYSIVMALLDAGIDKARFSVDAFDISERVVQHAKAGVYGRNAFRGDYLTFQRRYFSARGDAFELNAEVRDKVNFSCANLLAAPVLATQPRYDMVFCRNLLIYFDRPTQEQALKVLNGLLDENGSLFTGPAEAGLMSSNGLRALGVPLSFVFQRDQRPARPALNYRPPVIPVPVAPPISRQPIARPAVSKKTALNKIEPAKSPSPAANQSDAAALELKNIEQLANSGRSDEARAACERLLAERGGSAGVFYWLGLLSDGAGQADAAQNYYRKVLYIDPHHREALAQLALLLAAKGDLAGARRLQERASRGVKQDG</sequence>
<comment type="catalytic activity">
    <reaction evidence="1">
        <text>L-glutamyl-[protein] + S-adenosyl-L-methionine = [protein]-L-glutamate 5-O-methyl ester + S-adenosyl-L-homocysteine</text>
        <dbReference type="Rhea" id="RHEA:24452"/>
        <dbReference type="Rhea" id="RHEA-COMP:10208"/>
        <dbReference type="Rhea" id="RHEA-COMP:10311"/>
        <dbReference type="ChEBI" id="CHEBI:29973"/>
        <dbReference type="ChEBI" id="CHEBI:57856"/>
        <dbReference type="ChEBI" id="CHEBI:59789"/>
        <dbReference type="ChEBI" id="CHEBI:82795"/>
        <dbReference type="EC" id="2.1.1.80"/>
    </reaction>
</comment>
<name>A0A653DYC2_9PSED</name>
<dbReference type="InterPro" id="IPR000780">
    <property type="entry name" value="CheR_MeTrfase"/>
</dbReference>
<dbReference type="GO" id="GO:0008983">
    <property type="term" value="F:protein-glutamate O-methyltransferase activity"/>
    <property type="evidence" value="ECO:0007669"/>
    <property type="project" value="UniProtKB-EC"/>
</dbReference>
<dbReference type="PANTHER" id="PTHR24422">
    <property type="entry name" value="CHEMOTAXIS PROTEIN METHYLTRANSFERASE"/>
    <property type="match status" value="1"/>
</dbReference>
<proteinExistence type="predicted"/>
<keyword evidence="5" id="KW-0949">S-adenosyl-L-methionine</keyword>
<evidence type="ECO:0000256" key="2">
    <source>
        <dbReference type="ARBA" id="ARBA00012534"/>
    </source>
</evidence>
<dbReference type="RefSeq" id="WP_150547431.1">
    <property type="nucleotide sequence ID" value="NZ_LR215729.2"/>
</dbReference>
<dbReference type="SUPFAM" id="SSF53335">
    <property type="entry name" value="S-adenosyl-L-methionine-dependent methyltransferases"/>
    <property type="match status" value="1"/>
</dbReference>
<accession>A0A653DYC2</accession>
<keyword evidence="3 8" id="KW-0489">Methyltransferase</keyword>
<keyword evidence="4 8" id="KW-0808">Transferase</keyword>
<dbReference type="PANTHER" id="PTHR24422:SF19">
    <property type="entry name" value="CHEMOTAXIS PROTEIN METHYLTRANSFERASE"/>
    <property type="match status" value="1"/>
</dbReference>
<dbReference type="PROSITE" id="PS50005">
    <property type="entry name" value="TPR"/>
    <property type="match status" value="1"/>
</dbReference>
<dbReference type="Pfam" id="PF13181">
    <property type="entry name" value="TPR_8"/>
    <property type="match status" value="1"/>
</dbReference>
<evidence type="ECO:0000259" key="7">
    <source>
        <dbReference type="PROSITE" id="PS50123"/>
    </source>
</evidence>
<dbReference type="EMBL" id="LR215729">
    <property type="protein sequence ID" value="VEV95462.1"/>
    <property type="molecule type" value="Genomic_DNA"/>
</dbReference>
<feature type="domain" description="CheR-type methyltransferase" evidence="7">
    <location>
        <begin position="1"/>
        <end position="240"/>
    </location>
</feature>
<dbReference type="GO" id="GO:0032259">
    <property type="term" value="P:methylation"/>
    <property type="evidence" value="ECO:0007669"/>
    <property type="project" value="UniProtKB-KW"/>
</dbReference>
<feature type="repeat" description="TPR" evidence="6">
    <location>
        <begin position="354"/>
        <end position="387"/>
    </location>
</feature>
<dbReference type="AlphaFoldDB" id="A0A653DYC2"/>
<dbReference type="PRINTS" id="PR00996">
    <property type="entry name" value="CHERMTFRASE"/>
</dbReference>
<dbReference type="Gene3D" id="1.10.155.10">
    <property type="entry name" value="Chemotaxis receptor methyltransferase CheR, N-terminal domain"/>
    <property type="match status" value="1"/>
</dbReference>
<evidence type="ECO:0000313" key="8">
    <source>
        <dbReference type="EMBL" id="VEV95462.1"/>
    </source>
</evidence>
<evidence type="ECO:0000256" key="6">
    <source>
        <dbReference type="PROSITE-ProRule" id="PRU00339"/>
    </source>
</evidence>
<dbReference type="Gene3D" id="3.40.50.150">
    <property type="entry name" value="Vaccinia Virus protein VP39"/>
    <property type="match status" value="1"/>
</dbReference>
<organism evidence="8">
    <name type="scientific">Pseudomonas marincola</name>
    <dbReference type="NCBI Taxonomy" id="437900"/>
    <lineage>
        <taxon>Bacteria</taxon>
        <taxon>Pseudomonadati</taxon>
        <taxon>Pseudomonadota</taxon>
        <taxon>Gammaproteobacteria</taxon>
        <taxon>Pseudomonadales</taxon>
        <taxon>Pseudomonadaceae</taxon>
        <taxon>Pseudomonas</taxon>
    </lineage>
</organism>
<evidence type="ECO:0000256" key="4">
    <source>
        <dbReference type="ARBA" id="ARBA00022679"/>
    </source>
</evidence>
<dbReference type="PROSITE" id="PS50123">
    <property type="entry name" value="CHER"/>
    <property type="match status" value="1"/>
</dbReference>
<dbReference type="Gene3D" id="1.25.40.10">
    <property type="entry name" value="Tetratricopeptide repeat domain"/>
    <property type="match status" value="1"/>
</dbReference>
<dbReference type="SUPFAM" id="SSF47757">
    <property type="entry name" value="Chemotaxis receptor methyltransferase CheR, N-terminal domain"/>
    <property type="match status" value="1"/>
</dbReference>
<dbReference type="EC" id="2.1.1.80" evidence="2"/>
<dbReference type="InterPro" id="IPR050903">
    <property type="entry name" value="Bact_Chemotaxis_MeTrfase"/>
</dbReference>
<evidence type="ECO:0000256" key="1">
    <source>
        <dbReference type="ARBA" id="ARBA00001541"/>
    </source>
</evidence>
<reference evidence="8" key="1">
    <citation type="submission" date="2019-02" db="EMBL/GenBank/DDBJ databases">
        <authorList>
            <consortium name="Genoscope - CEA"/>
            <person name="William W."/>
        </authorList>
    </citation>
    <scope>NUCLEOTIDE SEQUENCE [LARGE SCALE GENOMIC DNA]</scope>
    <source>
        <strain evidence="8">YSy11</strain>
    </source>
</reference>
<evidence type="ECO:0000256" key="3">
    <source>
        <dbReference type="ARBA" id="ARBA00022603"/>
    </source>
</evidence>
<dbReference type="SMART" id="SM00138">
    <property type="entry name" value="MeTrc"/>
    <property type="match status" value="1"/>
</dbReference>
<dbReference type="Pfam" id="PF01739">
    <property type="entry name" value="CheR"/>
    <property type="match status" value="1"/>
</dbReference>
<dbReference type="InterPro" id="IPR029063">
    <property type="entry name" value="SAM-dependent_MTases_sf"/>
</dbReference>